<dbReference type="Proteomes" id="UP000294299">
    <property type="component" value="Chromosome NFRAN"/>
</dbReference>
<accession>A0A484IAH2</accession>
<dbReference type="EMBL" id="LR216287">
    <property type="protein sequence ID" value="VFJ13763.1"/>
    <property type="molecule type" value="Genomic_DNA"/>
</dbReference>
<dbReference type="AlphaFoldDB" id="A0A484IAH2"/>
<dbReference type="RefSeq" id="WP_134483775.1">
    <property type="nucleotide sequence ID" value="NZ_LR216287.1"/>
</dbReference>
<name>A0A484IAH2_9ARCH</name>
<evidence type="ECO:0000313" key="1">
    <source>
        <dbReference type="EMBL" id="VFJ13763.1"/>
    </source>
</evidence>
<gene>
    <name evidence="1" type="ORF">NFRAN_1441</name>
</gene>
<evidence type="ECO:0000313" key="2">
    <source>
        <dbReference type="Proteomes" id="UP000294299"/>
    </source>
</evidence>
<keyword evidence="2" id="KW-1185">Reference proteome</keyword>
<organism evidence="1 2">
    <name type="scientific">Candidatus Nitrosocosmicus franklandianus</name>
    <dbReference type="NCBI Taxonomy" id="1798806"/>
    <lineage>
        <taxon>Archaea</taxon>
        <taxon>Nitrososphaerota</taxon>
        <taxon>Nitrososphaeria</taxon>
        <taxon>Nitrososphaerales</taxon>
        <taxon>Nitrososphaeraceae</taxon>
        <taxon>Candidatus Nitrosocosmicus</taxon>
    </lineage>
</organism>
<reference evidence="1 2" key="1">
    <citation type="submission" date="2019-02" db="EMBL/GenBank/DDBJ databases">
        <authorList>
            <person name="Lehtovirta-Morley E L."/>
        </authorList>
    </citation>
    <scope>NUCLEOTIDE SEQUENCE [LARGE SCALE GENOMIC DNA]</scope>
    <source>
        <strain evidence="1">NFRAN1</strain>
    </source>
</reference>
<dbReference type="GeneID" id="39420797"/>
<dbReference type="KEGG" id="nfn:NFRAN_1441"/>
<dbReference type="OrthoDB" id="8613at2157"/>
<sequence length="200" mass="24695">MLQDKLFFIYVSKNDEWKKRYEEDWSYVSSMARFFKWWIKREFNEDLSVEADILPVVSGKLFDRINLAYLLRDHKERGYSIFHFYLAYFKPLWTDCRLEGYHGENFGLITWFRPKVFSSDFKNERYFADNNCAKISHVICHEMLRRKHNKRKVYFDQVHKIWDLHIKGDVPFFYYNKQFNRVSKNSEYKYVTIDTSKLEY</sequence>
<protein>
    <submittedName>
        <fullName evidence="1">Uncharacterized protein</fullName>
    </submittedName>
</protein>
<proteinExistence type="predicted"/>